<feature type="signal peptide" evidence="1">
    <location>
        <begin position="1"/>
        <end position="20"/>
    </location>
</feature>
<sequence>MRRALLFAAWLALCPALSFAEATDLSPGQIRDAARTALKTGQPEIARDLAAALLERDASDISAKLLQARAVRDLREFDQSIALAKDAFDLAQTDLQRYAAAMVVAQALSSKGARTRAQLWLRRAVDLAPDERLKANAIRDFQYVRDRNPWSSNLSFGATPNSNVNNGSKSDTVIIDGIEQTLNGDAKALSGMEYQLSADTEYSRQLSERMWVFGGGAVEMRRYTLSSAAKAQAVSLTGSDLRYDEAELTFGTTFFATPSAGPTTAAVSAGRGWYAGAPLVDFVRLSVDQTVPISQTKRLSFALLGDSQTRINDPINSSVSWTAQTALSQKMGNGDRLQYSLSLRDTASDGGATAHEGWSAGITWTRAKPVAGMQLSAGLTFDGRHYDEAFFGTERRADRGVSAEISVVLPKLEKFGFAPEISFSAAQNLSNVGLYETRDYGVTFGFRSAF</sequence>
<dbReference type="SUPFAM" id="SSF48452">
    <property type="entry name" value="TPR-like"/>
    <property type="match status" value="1"/>
</dbReference>
<gene>
    <name evidence="2" type="ORF">ACMU_06195</name>
</gene>
<proteinExistence type="predicted"/>
<evidence type="ECO:0000313" key="2">
    <source>
        <dbReference type="EMBL" id="KAJ56528.1"/>
    </source>
</evidence>
<feature type="chain" id="PRO_5001559634" description="DUF560 domain-containing protein" evidence="1">
    <location>
        <begin position="21"/>
        <end position="450"/>
    </location>
</feature>
<dbReference type="RefSeq" id="WP_035256637.1">
    <property type="nucleotide sequence ID" value="NZ_JFKE01000002.1"/>
</dbReference>
<keyword evidence="3" id="KW-1185">Reference proteome</keyword>
<name>A0A037ZK99_9RHOB</name>
<evidence type="ECO:0000256" key="1">
    <source>
        <dbReference type="SAM" id="SignalP"/>
    </source>
</evidence>
<protein>
    <recommendedName>
        <fullName evidence="4">DUF560 domain-containing protein</fullName>
    </recommendedName>
</protein>
<organism evidence="2 3">
    <name type="scientific">Actibacterium mucosum KCTC 23349</name>
    <dbReference type="NCBI Taxonomy" id="1454373"/>
    <lineage>
        <taxon>Bacteria</taxon>
        <taxon>Pseudomonadati</taxon>
        <taxon>Pseudomonadota</taxon>
        <taxon>Alphaproteobacteria</taxon>
        <taxon>Rhodobacterales</taxon>
        <taxon>Roseobacteraceae</taxon>
        <taxon>Actibacterium</taxon>
    </lineage>
</organism>
<accession>A0A037ZK99</accession>
<evidence type="ECO:0008006" key="4">
    <source>
        <dbReference type="Google" id="ProtNLM"/>
    </source>
</evidence>
<dbReference type="AlphaFoldDB" id="A0A037ZK99"/>
<dbReference type="OrthoDB" id="7684399at2"/>
<evidence type="ECO:0000313" key="3">
    <source>
        <dbReference type="Proteomes" id="UP000026249"/>
    </source>
</evidence>
<dbReference type="Proteomes" id="UP000026249">
    <property type="component" value="Unassembled WGS sequence"/>
</dbReference>
<dbReference type="STRING" id="1454373.ACMU_06195"/>
<comment type="caution">
    <text evidence="2">The sequence shown here is derived from an EMBL/GenBank/DDBJ whole genome shotgun (WGS) entry which is preliminary data.</text>
</comment>
<dbReference type="EMBL" id="JFKE01000002">
    <property type="protein sequence ID" value="KAJ56528.1"/>
    <property type="molecule type" value="Genomic_DNA"/>
</dbReference>
<dbReference type="InterPro" id="IPR011990">
    <property type="entry name" value="TPR-like_helical_dom_sf"/>
</dbReference>
<dbReference type="Gene3D" id="1.25.40.10">
    <property type="entry name" value="Tetratricopeptide repeat domain"/>
    <property type="match status" value="1"/>
</dbReference>
<keyword evidence="1" id="KW-0732">Signal</keyword>
<reference evidence="2 3" key="1">
    <citation type="submission" date="2014-03" db="EMBL/GenBank/DDBJ databases">
        <title>Draft Genome Sequence of Actibacterium mucosum KCTC 23349, a Marine Alphaproteobacterium with Complex Ionic Requirements Isolated from Mediterranean Seawater at Malvarrosa Beach, Valencia, Spain.</title>
        <authorList>
            <person name="Arahal D.R."/>
            <person name="Shao Z."/>
            <person name="Lai Q."/>
            <person name="Pujalte M.J."/>
        </authorList>
    </citation>
    <scope>NUCLEOTIDE SEQUENCE [LARGE SCALE GENOMIC DNA]</scope>
    <source>
        <strain evidence="2 3">KCTC 23349</strain>
    </source>
</reference>